<keyword evidence="3" id="KW-1185">Reference proteome</keyword>
<comment type="caution">
    <text evidence="2">The sequence shown here is derived from an EMBL/GenBank/DDBJ whole genome shotgun (WGS) entry which is preliminary data.</text>
</comment>
<proteinExistence type="predicted"/>
<feature type="transmembrane region" description="Helical" evidence="1">
    <location>
        <begin position="51"/>
        <end position="70"/>
    </location>
</feature>
<evidence type="ECO:0000313" key="3">
    <source>
        <dbReference type="Proteomes" id="UP001230504"/>
    </source>
</evidence>
<name>A0AAD8Q502_9PEZI</name>
<evidence type="ECO:0000313" key="2">
    <source>
        <dbReference type="EMBL" id="KAK1594974.1"/>
    </source>
</evidence>
<evidence type="ECO:0000256" key="1">
    <source>
        <dbReference type="SAM" id="Phobius"/>
    </source>
</evidence>
<dbReference type="RefSeq" id="XP_060416063.1">
    <property type="nucleotide sequence ID" value="XM_060557348.1"/>
</dbReference>
<dbReference type="Proteomes" id="UP001230504">
    <property type="component" value="Unassembled WGS sequence"/>
</dbReference>
<dbReference type="AlphaFoldDB" id="A0AAD8Q502"/>
<protein>
    <submittedName>
        <fullName evidence="2">Uncharacterized protein</fullName>
    </submittedName>
</protein>
<reference evidence="2" key="1">
    <citation type="submission" date="2021-06" db="EMBL/GenBank/DDBJ databases">
        <title>Comparative genomics, transcriptomics and evolutionary studies reveal genomic signatures of adaptation to plant cell wall in hemibiotrophic fungi.</title>
        <authorList>
            <consortium name="DOE Joint Genome Institute"/>
            <person name="Baroncelli R."/>
            <person name="Diaz J.F."/>
            <person name="Benocci T."/>
            <person name="Peng M."/>
            <person name="Battaglia E."/>
            <person name="Haridas S."/>
            <person name="Andreopoulos W."/>
            <person name="Labutti K."/>
            <person name="Pangilinan J."/>
            <person name="Floch G.L."/>
            <person name="Makela M.R."/>
            <person name="Henrissat B."/>
            <person name="Grigoriev I.V."/>
            <person name="Crouch J.A."/>
            <person name="De Vries R.P."/>
            <person name="Sukno S.A."/>
            <person name="Thon M.R."/>
        </authorList>
    </citation>
    <scope>NUCLEOTIDE SEQUENCE</scope>
    <source>
        <strain evidence="2">CBS 125086</strain>
    </source>
</reference>
<gene>
    <name evidence="2" type="ORF">LY79DRAFT_547666</name>
</gene>
<keyword evidence="1" id="KW-0812">Transmembrane</keyword>
<dbReference type="EMBL" id="JAHLJV010000017">
    <property type="protein sequence ID" value="KAK1594974.1"/>
    <property type="molecule type" value="Genomic_DNA"/>
</dbReference>
<keyword evidence="1" id="KW-1133">Transmembrane helix</keyword>
<sequence length="121" mass="13169">MSILVVPESAPLAPPDKAVCEAALCPATLPCWHCLLAVYGVLRALYCLRGVVRLLFGLFLFFEHFFFLFPPRRPLRHRLMPKRTPAYDGHTWHPSGSNIAGLARPGPCSAGGGCGARIGRA</sequence>
<accession>A0AAD8Q502</accession>
<keyword evidence="1" id="KW-0472">Membrane</keyword>
<organism evidence="2 3">
    <name type="scientific">Colletotrichum navitas</name>
    <dbReference type="NCBI Taxonomy" id="681940"/>
    <lineage>
        <taxon>Eukaryota</taxon>
        <taxon>Fungi</taxon>
        <taxon>Dikarya</taxon>
        <taxon>Ascomycota</taxon>
        <taxon>Pezizomycotina</taxon>
        <taxon>Sordariomycetes</taxon>
        <taxon>Hypocreomycetidae</taxon>
        <taxon>Glomerellales</taxon>
        <taxon>Glomerellaceae</taxon>
        <taxon>Colletotrichum</taxon>
        <taxon>Colletotrichum graminicola species complex</taxon>
    </lineage>
</organism>
<dbReference type="GeneID" id="85441588"/>